<evidence type="ECO:0000313" key="2">
    <source>
        <dbReference type="Proteomes" id="UP000267027"/>
    </source>
</evidence>
<evidence type="ECO:0000313" key="1">
    <source>
        <dbReference type="EMBL" id="VDM58583.1"/>
    </source>
</evidence>
<proteinExistence type="predicted"/>
<sequence>METSHDRFMDAFLEHDRVEGVGGDGMAAPGVGAIAAAGDDWRQLQQKTLSALILLFISSHPNIIVQSA</sequence>
<organism evidence="3">
    <name type="scientific">Angiostrongylus costaricensis</name>
    <name type="common">Nematode worm</name>
    <dbReference type="NCBI Taxonomy" id="334426"/>
    <lineage>
        <taxon>Eukaryota</taxon>
        <taxon>Metazoa</taxon>
        <taxon>Ecdysozoa</taxon>
        <taxon>Nematoda</taxon>
        <taxon>Chromadorea</taxon>
        <taxon>Rhabditida</taxon>
        <taxon>Rhabditina</taxon>
        <taxon>Rhabditomorpha</taxon>
        <taxon>Strongyloidea</taxon>
        <taxon>Metastrongylidae</taxon>
        <taxon>Angiostrongylus</taxon>
    </lineage>
</organism>
<reference evidence="3" key="1">
    <citation type="submission" date="2017-02" db="UniProtKB">
        <authorList>
            <consortium name="WormBaseParasite"/>
        </authorList>
    </citation>
    <scope>IDENTIFICATION</scope>
</reference>
<protein>
    <submittedName>
        <fullName evidence="1 3">Uncharacterized protein</fullName>
    </submittedName>
</protein>
<dbReference type="EMBL" id="UYYA01003996">
    <property type="protein sequence ID" value="VDM58583.1"/>
    <property type="molecule type" value="Genomic_DNA"/>
</dbReference>
<dbReference type="AlphaFoldDB" id="A0A0R3PP99"/>
<gene>
    <name evidence="1" type="ORF">ACOC_LOCUS6998</name>
</gene>
<keyword evidence="2" id="KW-1185">Reference proteome</keyword>
<accession>A0A0R3PP99</accession>
<evidence type="ECO:0000313" key="3">
    <source>
        <dbReference type="WBParaSite" id="ACOC_0000699701-mRNA-1"/>
    </source>
</evidence>
<dbReference type="Proteomes" id="UP000267027">
    <property type="component" value="Unassembled WGS sequence"/>
</dbReference>
<dbReference type="WBParaSite" id="ACOC_0000699701-mRNA-1">
    <property type="protein sequence ID" value="ACOC_0000699701-mRNA-1"/>
    <property type="gene ID" value="ACOC_0000699701"/>
</dbReference>
<name>A0A0R3PP99_ANGCS</name>
<reference evidence="1 2" key="2">
    <citation type="submission" date="2018-11" db="EMBL/GenBank/DDBJ databases">
        <authorList>
            <consortium name="Pathogen Informatics"/>
        </authorList>
    </citation>
    <scope>NUCLEOTIDE SEQUENCE [LARGE SCALE GENOMIC DNA]</scope>
    <source>
        <strain evidence="1 2">Costa Rica</strain>
    </source>
</reference>